<sequence length="264" mass="27745">MTVSLSKFPDDEPEVLASNYPTVFGLTITPLVGGILAAIAGLAGAGWIFLNLVQPTQEQANQLTQEVNDLRARAEQQAASLRQIGAQQQQLANARAQQRVVQSFFASPATLDTLLLDIDGQVRRVAGLQLQSYLPKESAIVTDGSLGEGVNNKLKQTPVFVEVSGSFNQTVSLLRGLEQLQPLLLVRDIVVTAEPVPVTVTPRGQILARPAPKLTTQFNIVALSPLTPEEQKQVEEAAAAAAKNNPGGGANPGGGTGNAGQSGQ</sequence>
<dbReference type="RefSeq" id="WP_011243965.1">
    <property type="nucleotide sequence ID" value="NC_006576.1"/>
</dbReference>
<protein>
    <recommendedName>
        <fullName evidence="6">Type IV pilus assembly protein PilO</fullName>
    </recommendedName>
</protein>
<feature type="coiled-coil region" evidence="1">
    <location>
        <begin position="53"/>
        <end position="80"/>
    </location>
</feature>
<keyword evidence="1" id="KW-0175">Coiled coil</keyword>
<evidence type="ECO:0000256" key="2">
    <source>
        <dbReference type="SAM" id="MobiDB-lite"/>
    </source>
</evidence>
<organism evidence="4 5">
    <name type="scientific">Synechococcus sp. (strain ATCC 27144 / PCC 6301 / SAUG 1402/1)</name>
    <name type="common">Anacystis nidulans</name>
    <dbReference type="NCBI Taxonomy" id="269084"/>
    <lineage>
        <taxon>Bacteria</taxon>
        <taxon>Bacillati</taxon>
        <taxon>Cyanobacteriota</taxon>
        <taxon>Cyanophyceae</taxon>
        <taxon>Synechococcales</taxon>
        <taxon>Synechococcaceae</taxon>
        <taxon>Synechococcus</taxon>
    </lineage>
</organism>
<evidence type="ECO:0000256" key="1">
    <source>
        <dbReference type="SAM" id="Coils"/>
    </source>
</evidence>
<keyword evidence="3" id="KW-1133">Transmembrane helix</keyword>
<reference evidence="4 5" key="1">
    <citation type="journal article" date="2007" name="Photosyn. Res.">
        <title>Complete nucleotide sequence of the freshwater unicellular cyanobacterium Synechococcus elongatus PCC 6301 chromosome: gene content and organization.</title>
        <authorList>
            <person name="Sugita C."/>
            <person name="Ogata K."/>
            <person name="Shikata M."/>
            <person name="Jikuya H."/>
            <person name="Takano J."/>
            <person name="Furumichi M."/>
            <person name="Kanehisa M."/>
            <person name="Omata T."/>
            <person name="Sugiura M."/>
            <person name="Sugita M."/>
        </authorList>
    </citation>
    <scope>NUCLEOTIDE SEQUENCE [LARGE SCALE GENOMIC DNA]</scope>
    <source>
        <strain evidence="5">ATCC 27144 / PCC 6301 / SAUG 1402/1</strain>
    </source>
</reference>
<gene>
    <name evidence="4" type="ordered locus">syc1655_d</name>
</gene>
<proteinExistence type="predicted"/>
<feature type="region of interest" description="Disordered" evidence="2">
    <location>
        <begin position="229"/>
        <end position="264"/>
    </location>
</feature>
<evidence type="ECO:0008006" key="6">
    <source>
        <dbReference type="Google" id="ProtNLM"/>
    </source>
</evidence>
<dbReference type="KEGG" id="syc:syc1655_d"/>
<dbReference type="AlphaFoldDB" id="A0A0H3K470"/>
<dbReference type="EMBL" id="AP008231">
    <property type="protein sequence ID" value="BAD79845.1"/>
    <property type="molecule type" value="Genomic_DNA"/>
</dbReference>
<keyword evidence="3" id="KW-0472">Membrane</keyword>
<dbReference type="eggNOG" id="COG3167">
    <property type="taxonomic scope" value="Bacteria"/>
</dbReference>
<feature type="transmembrane region" description="Helical" evidence="3">
    <location>
        <begin position="20"/>
        <end position="50"/>
    </location>
</feature>
<dbReference type="Proteomes" id="UP000001175">
    <property type="component" value="Chromosome"/>
</dbReference>
<name>A0A0H3K470_SYNP6</name>
<evidence type="ECO:0000313" key="4">
    <source>
        <dbReference type="EMBL" id="BAD79845.1"/>
    </source>
</evidence>
<keyword evidence="3" id="KW-0812">Transmembrane</keyword>
<feature type="compositionally biased region" description="Gly residues" evidence="2">
    <location>
        <begin position="246"/>
        <end position="264"/>
    </location>
</feature>
<accession>A0A0H3K470</accession>
<evidence type="ECO:0000313" key="5">
    <source>
        <dbReference type="Proteomes" id="UP000001175"/>
    </source>
</evidence>
<evidence type="ECO:0000256" key="3">
    <source>
        <dbReference type="SAM" id="Phobius"/>
    </source>
</evidence>